<feature type="active site" description="Nucleophile" evidence="7">
    <location>
        <position position="475"/>
    </location>
</feature>
<dbReference type="InterPro" id="IPR052905">
    <property type="entry name" value="LD-transpeptidase_YkuD-like"/>
</dbReference>
<dbReference type="EMBL" id="WTVR01000048">
    <property type="protein sequence ID" value="NMF90679.1"/>
    <property type="molecule type" value="Genomic_DNA"/>
</dbReference>
<dbReference type="Pfam" id="PF01471">
    <property type="entry name" value="PG_binding_1"/>
    <property type="match status" value="1"/>
</dbReference>
<protein>
    <submittedName>
        <fullName evidence="9">L,D-transpeptidase family protein</fullName>
    </submittedName>
</protein>
<dbReference type="SUPFAM" id="SSF47090">
    <property type="entry name" value="PGBD-like"/>
    <property type="match status" value="1"/>
</dbReference>
<dbReference type="InterPro" id="IPR005490">
    <property type="entry name" value="LD_TPept_cat_dom"/>
</dbReference>
<evidence type="ECO:0000256" key="1">
    <source>
        <dbReference type="ARBA" id="ARBA00004752"/>
    </source>
</evidence>
<evidence type="ECO:0000313" key="10">
    <source>
        <dbReference type="Proteomes" id="UP000652074"/>
    </source>
</evidence>
<evidence type="ECO:0000256" key="6">
    <source>
        <dbReference type="ARBA" id="ARBA00023316"/>
    </source>
</evidence>
<organism evidence="9 10">
    <name type="scientific">Aromatoleum petrolei</name>
    <dbReference type="NCBI Taxonomy" id="76116"/>
    <lineage>
        <taxon>Bacteria</taxon>
        <taxon>Pseudomonadati</taxon>
        <taxon>Pseudomonadota</taxon>
        <taxon>Betaproteobacteria</taxon>
        <taxon>Rhodocyclales</taxon>
        <taxon>Rhodocyclaceae</taxon>
        <taxon>Aromatoleum</taxon>
    </lineage>
</organism>
<dbReference type="PANTHER" id="PTHR41533:SF2">
    <property type="entry name" value="BLR7131 PROTEIN"/>
    <property type="match status" value="1"/>
</dbReference>
<keyword evidence="6 7" id="KW-0961">Cell wall biogenesis/degradation</keyword>
<comment type="pathway">
    <text evidence="1 7">Cell wall biogenesis; peptidoglycan biosynthesis.</text>
</comment>
<dbReference type="CDD" id="cd16913">
    <property type="entry name" value="YkuD_like"/>
    <property type="match status" value="1"/>
</dbReference>
<dbReference type="Gene3D" id="1.10.101.10">
    <property type="entry name" value="PGBD-like superfamily/PGBD"/>
    <property type="match status" value="1"/>
</dbReference>
<evidence type="ECO:0000256" key="2">
    <source>
        <dbReference type="ARBA" id="ARBA00005992"/>
    </source>
</evidence>
<evidence type="ECO:0000256" key="4">
    <source>
        <dbReference type="ARBA" id="ARBA00022960"/>
    </source>
</evidence>
<reference evidence="9 10" key="1">
    <citation type="submission" date="2019-12" db="EMBL/GenBank/DDBJ databases">
        <title>Comparative genomics gives insights into the taxonomy of the Azoarcus-Aromatoleum group and reveals separate origins of nif in the plant-associated Azoarcus and non-plant-associated Aromatoleum sub-groups.</title>
        <authorList>
            <person name="Lafos M."/>
            <person name="Maluk M."/>
            <person name="Batista M."/>
            <person name="Junghare M."/>
            <person name="Carmona M."/>
            <person name="Faoro H."/>
            <person name="Cruz L.M."/>
            <person name="Battistoni F."/>
            <person name="De Souza E."/>
            <person name="Pedrosa F."/>
            <person name="Chen W.-M."/>
            <person name="Poole P.S."/>
            <person name="Dixon R.A."/>
            <person name="James E.K."/>
        </authorList>
    </citation>
    <scope>NUCLEOTIDE SEQUENCE [LARGE SCALE GENOMIC DNA]</scope>
    <source>
        <strain evidence="9 10">ToN1</strain>
    </source>
</reference>
<keyword evidence="4 7" id="KW-0133">Cell shape</keyword>
<dbReference type="Pfam" id="PF03734">
    <property type="entry name" value="YkuD"/>
    <property type="match status" value="1"/>
</dbReference>
<dbReference type="Proteomes" id="UP000652074">
    <property type="component" value="Unassembled WGS sequence"/>
</dbReference>
<dbReference type="PROSITE" id="PS52029">
    <property type="entry name" value="LD_TPASE"/>
    <property type="match status" value="1"/>
</dbReference>
<accession>A0ABX1MRS9</accession>
<dbReference type="InterPro" id="IPR045380">
    <property type="entry name" value="LD_TPept_scaffold_dom"/>
</dbReference>
<dbReference type="InterPro" id="IPR036365">
    <property type="entry name" value="PGBD-like_sf"/>
</dbReference>
<proteinExistence type="inferred from homology"/>
<dbReference type="SUPFAM" id="SSF141523">
    <property type="entry name" value="L,D-transpeptidase catalytic domain-like"/>
    <property type="match status" value="1"/>
</dbReference>
<keyword evidence="3" id="KW-0808">Transferase</keyword>
<dbReference type="Pfam" id="PF20142">
    <property type="entry name" value="Scaffold"/>
    <property type="match status" value="1"/>
</dbReference>
<keyword evidence="10" id="KW-1185">Reference proteome</keyword>
<evidence type="ECO:0000313" key="9">
    <source>
        <dbReference type="EMBL" id="NMF90679.1"/>
    </source>
</evidence>
<dbReference type="PANTHER" id="PTHR41533">
    <property type="entry name" value="L,D-TRANSPEPTIDASE HI_1667-RELATED"/>
    <property type="match status" value="1"/>
</dbReference>
<keyword evidence="5 7" id="KW-0573">Peptidoglycan synthesis</keyword>
<dbReference type="InterPro" id="IPR002477">
    <property type="entry name" value="Peptidoglycan-bd-like"/>
</dbReference>
<evidence type="ECO:0000256" key="7">
    <source>
        <dbReference type="PROSITE-ProRule" id="PRU01373"/>
    </source>
</evidence>
<name>A0ABX1MRS9_9RHOO</name>
<comment type="similarity">
    <text evidence="2">Belongs to the YkuD family.</text>
</comment>
<dbReference type="InterPro" id="IPR038063">
    <property type="entry name" value="Transpep_catalytic_dom"/>
</dbReference>
<sequence length="568" mass="63033">MTGRRRTGAIVNRVARLGCAIRGVLALILLALATAAIAAPLADGLLRDALRERAEALRNGGDVRPGGGVIAARRVIPEFYESRGFAPAWADADRRSALLTTVRDSASHGLDPADYQIDVLRKLADEAGSDPLKMADCELLFTEALIRLVYHLRFGKVDPRELYPEWNFSRSLGAVRSVQALEALVRADSLHDAVERYAPQLESYRRLRNALSAYQAIEARGGWPALRPGPTLRAGEHDARVAALRARLAASGDYVSSGTPQPDLFDDGLRTAVIAFQSHHGLEPDGAVGRRTLAELQVDVGRRIEQIRVNLERLRWVAQDIEGDYLIVDIAGFSARLYLDNRLAWQSRVVVGRPYRKTPTFRAVMQYLVLNPKWVVPPTILREDVVPNVLRDARYLAENDMRVVDGAGRTIAPAAINWARYRNGGFPYQIVQAPGAENPLGRIKFMLPNEYSVYLHDTPSRALFGRSERAFSSGCIRLERPLELAVLLLDDPEQWNAEALQKAIEIGETRTVPVERRVPVMILYHTVEVGDDGTTDFRPDLYDRDAEVSAALARPFRFSTAGRAGNVR</sequence>
<evidence type="ECO:0000256" key="5">
    <source>
        <dbReference type="ARBA" id="ARBA00022984"/>
    </source>
</evidence>
<dbReference type="Gene3D" id="2.40.440.10">
    <property type="entry name" value="L,D-transpeptidase catalytic domain-like"/>
    <property type="match status" value="1"/>
</dbReference>
<dbReference type="InterPro" id="IPR036366">
    <property type="entry name" value="PGBDSf"/>
</dbReference>
<comment type="caution">
    <text evidence="9">The sequence shown here is derived from an EMBL/GenBank/DDBJ whole genome shotgun (WGS) entry which is preliminary data.</text>
</comment>
<gene>
    <name evidence="9" type="ORF">GPA26_19595</name>
</gene>
<feature type="domain" description="L,D-TPase catalytic" evidence="8">
    <location>
        <begin position="324"/>
        <end position="523"/>
    </location>
</feature>
<evidence type="ECO:0000256" key="3">
    <source>
        <dbReference type="ARBA" id="ARBA00022679"/>
    </source>
</evidence>
<evidence type="ECO:0000259" key="8">
    <source>
        <dbReference type="PROSITE" id="PS52029"/>
    </source>
</evidence>
<feature type="active site" description="Proton donor/acceptor" evidence="7">
    <location>
        <position position="456"/>
    </location>
</feature>